<evidence type="ECO:0000256" key="2">
    <source>
        <dbReference type="ARBA" id="ARBA00023002"/>
    </source>
</evidence>
<dbReference type="Pfam" id="PF00106">
    <property type="entry name" value="adh_short"/>
    <property type="match status" value="1"/>
</dbReference>
<keyword evidence="5" id="KW-1185">Reference proteome</keyword>
<dbReference type="RefSeq" id="WP_181198442.1">
    <property type="nucleotide sequence ID" value="NZ_PVNK01000293.1"/>
</dbReference>
<reference evidence="4 5" key="1">
    <citation type="submission" date="2018-03" db="EMBL/GenBank/DDBJ databases">
        <title>Draft Genome Sequences of the Obligatory Marine Myxobacteria Enhygromyxa salina SWB005.</title>
        <authorList>
            <person name="Poehlein A."/>
            <person name="Moghaddam J.A."/>
            <person name="Harms H."/>
            <person name="Alanjari M."/>
            <person name="Koenig G.M."/>
            <person name="Daniel R."/>
            <person name="Schaeberle T.F."/>
        </authorList>
    </citation>
    <scope>NUCLEOTIDE SEQUENCE [LARGE SCALE GENOMIC DNA]</scope>
    <source>
        <strain evidence="4 5">SWB005</strain>
    </source>
</reference>
<dbReference type="Proteomes" id="UP000237968">
    <property type="component" value="Unassembled WGS sequence"/>
</dbReference>
<dbReference type="InterPro" id="IPR036291">
    <property type="entry name" value="NAD(P)-bd_dom_sf"/>
</dbReference>
<dbReference type="Gene3D" id="3.40.50.720">
    <property type="entry name" value="NAD(P)-binding Rossmann-like Domain"/>
    <property type="match status" value="1"/>
</dbReference>
<dbReference type="InterPro" id="IPR020904">
    <property type="entry name" value="Sc_DH/Rdtase_CS"/>
</dbReference>
<dbReference type="GO" id="GO:0004316">
    <property type="term" value="F:3-oxoacyl-[acyl-carrier-protein] reductase (NADPH) activity"/>
    <property type="evidence" value="ECO:0007669"/>
    <property type="project" value="UniProtKB-EC"/>
</dbReference>
<evidence type="ECO:0000256" key="3">
    <source>
        <dbReference type="RuleBase" id="RU000363"/>
    </source>
</evidence>
<comment type="caution">
    <text evidence="4">The sequence shown here is derived from an EMBL/GenBank/DDBJ whole genome shotgun (WGS) entry which is preliminary data.</text>
</comment>
<evidence type="ECO:0000313" key="4">
    <source>
        <dbReference type="EMBL" id="PRP90133.1"/>
    </source>
</evidence>
<dbReference type="EC" id="1.1.1.100" evidence="4"/>
<organism evidence="4 5">
    <name type="scientific">Enhygromyxa salina</name>
    <dbReference type="NCBI Taxonomy" id="215803"/>
    <lineage>
        <taxon>Bacteria</taxon>
        <taxon>Pseudomonadati</taxon>
        <taxon>Myxococcota</taxon>
        <taxon>Polyangia</taxon>
        <taxon>Nannocystales</taxon>
        <taxon>Nannocystaceae</taxon>
        <taxon>Enhygromyxa</taxon>
    </lineage>
</organism>
<dbReference type="PANTHER" id="PTHR44196">
    <property type="entry name" value="DEHYDROGENASE/REDUCTASE SDR FAMILY MEMBER 7B"/>
    <property type="match status" value="1"/>
</dbReference>
<dbReference type="PRINTS" id="PR00081">
    <property type="entry name" value="GDHRDH"/>
</dbReference>
<proteinExistence type="inferred from homology"/>
<dbReference type="PRINTS" id="PR00080">
    <property type="entry name" value="SDRFAMILY"/>
</dbReference>
<sequence length="269" mass="28100">MALDLRQRKVLLTGASRGLGAHIARGLAERGATLILTARDETQLADTAAACEALGAPVTVLAADLARADERASLSSAAGEVDILINNAGVEYTRRLLDQTDAQVEAQLALNLTAPIDLTRRALPGMIARGRGTIVNVSSMSGKGATPYNSVYAATKSGLTGFSASLRIELLGTGVHVAVVCPGFVSAGMWGRTGLRAPLALREVKPEKVSRAVLRAIDGAPEVLVTAGPVRPLLALRELFPGIEAPALRAMGILRALERRADALEQTKD</sequence>
<accession>A0A2S9XBA3</accession>
<dbReference type="EMBL" id="PVNK01000293">
    <property type="protein sequence ID" value="PRP90133.1"/>
    <property type="molecule type" value="Genomic_DNA"/>
</dbReference>
<name>A0A2S9XBA3_9BACT</name>
<keyword evidence="2 4" id="KW-0560">Oxidoreductase</keyword>
<evidence type="ECO:0000313" key="5">
    <source>
        <dbReference type="Proteomes" id="UP000237968"/>
    </source>
</evidence>
<dbReference type="PANTHER" id="PTHR44196:SF1">
    <property type="entry name" value="DEHYDROGENASE_REDUCTASE SDR FAMILY MEMBER 7B"/>
    <property type="match status" value="1"/>
</dbReference>
<protein>
    <submittedName>
        <fullName evidence="4">3-oxoacyl-[acyl-carrier-protein] reductase FabG</fullName>
        <ecNumber evidence="4">1.1.1.100</ecNumber>
    </submittedName>
</protein>
<dbReference type="SUPFAM" id="SSF51735">
    <property type="entry name" value="NAD(P)-binding Rossmann-fold domains"/>
    <property type="match status" value="1"/>
</dbReference>
<gene>
    <name evidence="4" type="primary">fabG_12</name>
    <name evidence="4" type="ORF">ENSA5_67510</name>
</gene>
<evidence type="ECO:0000256" key="1">
    <source>
        <dbReference type="ARBA" id="ARBA00006484"/>
    </source>
</evidence>
<dbReference type="InterPro" id="IPR002347">
    <property type="entry name" value="SDR_fam"/>
</dbReference>
<dbReference type="GO" id="GO:0016020">
    <property type="term" value="C:membrane"/>
    <property type="evidence" value="ECO:0007669"/>
    <property type="project" value="TreeGrafter"/>
</dbReference>
<comment type="similarity">
    <text evidence="1 3">Belongs to the short-chain dehydrogenases/reductases (SDR) family.</text>
</comment>
<dbReference type="PROSITE" id="PS00061">
    <property type="entry name" value="ADH_SHORT"/>
    <property type="match status" value="1"/>
</dbReference>
<dbReference type="AlphaFoldDB" id="A0A2S9XBA3"/>